<evidence type="ECO:0000256" key="5">
    <source>
        <dbReference type="ARBA" id="ARBA00023152"/>
    </source>
</evidence>
<name>H5SNW9_9BACT</name>
<proteinExistence type="inferred from homology"/>
<dbReference type="AlphaFoldDB" id="H5SNW9"/>
<dbReference type="InterPro" id="IPR022896">
    <property type="entry name" value="TrioseP_Isoase_bac/euk"/>
</dbReference>
<comment type="catalytic activity">
    <reaction evidence="7 8">
        <text>D-glyceraldehyde 3-phosphate = dihydroxyacetone phosphate</text>
        <dbReference type="Rhea" id="RHEA:18585"/>
        <dbReference type="ChEBI" id="CHEBI:57642"/>
        <dbReference type="ChEBI" id="CHEBI:59776"/>
        <dbReference type="EC" id="5.3.1.1"/>
    </reaction>
</comment>
<dbReference type="HAMAP" id="MF_00147_B">
    <property type="entry name" value="TIM_B"/>
    <property type="match status" value="1"/>
</dbReference>
<dbReference type="FunFam" id="3.20.20.70:FF:000016">
    <property type="entry name" value="Triosephosphate isomerase"/>
    <property type="match status" value="1"/>
</dbReference>
<feature type="binding site" evidence="7">
    <location>
        <begin position="222"/>
        <end position="223"/>
    </location>
    <ligand>
        <name>substrate</name>
    </ligand>
</feature>
<protein>
    <recommendedName>
        <fullName evidence="7 8">Triosephosphate isomerase</fullName>
        <shortName evidence="7">TIM</shortName>
        <shortName evidence="7">TPI</shortName>
        <ecNumber evidence="7 8">5.3.1.1</ecNumber>
    </recommendedName>
    <alternativeName>
        <fullName evidence="7">Triose-phosphate isomerase</fullName>
    </alternativeName>
</protein>
<dbReference type="SUPFAM" id="SSF51351">
    <property type="entry name" value="Triosephosphate isomerase (TIM)"/>
    <property type="match status" value="1"/>
</dbReference>
<evidence type="ECO:0000256" key="6">
    <source>
        <dbReference type="ARBA" id="ARBA00023235"/>
    </source>
</evidence>
<reference evidence="9" key="2">
    <citation type="journal article" date="2012" name="PLoS ONE">
        <title>A Deeply Branching Thermophilic Bacterium with an Ancient Acetyl-CoA Pathway Dominates a Subsurface Ecosystem.</title>
        <authorList>
            <person name="Takami H."/>
            <person name="Noguchi H."/>
            <person name="Takaki Y."/>
            <person name="Uchiyama I."/>
            <person name="Toyoda A."/>
            <person name="Nishi S."/>
            <person name="Chee G.-J."/>
            <person name="Arai W."/>
            <person name="Nunoura T."/>
            <person name="Itoh T."/>
            <person name="Hattori M."/>
            <person name="Takai K."/>
        </authorList>
    </citation>
    <scope>NUCLEOTIDE SEQUENCE</scope>
</reference>
<feature type="binding site" evidence="7">
    <location>
        <position position="201"/>
    </location>
    <ligand>
        <name>substrate</name>
    </ligand>
</feature>
<evidence type="ECO:0000256" key="1">
    <source>
        <dbReference type="ARBA" id="ARBA00004680"/>
    </source>
</evidence>
<dbReference type="UniPathway" id="UPA00109">
    <property type="reaction ID" value="UER00189"/>
</dbReference>
<comment type="caution">
    <text evidence="7">Lacks conserved residue(s) required for the propagation of feature annotation.</text>
</comment>
<comment type="similarity">
    <text evidence="2 7 8">Belongs to the triosephosphate isomerase family.</text>
</comment>
<dbReference type="GO" id="GO:0006096">
    <property type="term" value="P:glycolytic process"/>
    <property type="evidence" value="ECO:0007669"/>
    <property type="project" value="UniProtKB-UniRule"/>
</dbReference>
<feature type="binding site" evidence="7">
    <location>
        <position position="163"/>
    </location>
    <ligand>
        <name>substrate</name>
    </ligand>
</feature>
<comment type="subcellular location">
    <subcellularLocation>
        <location evidence="7 8">Cytoplasm</location>
    </subcellularLocation>
</comment>
<dbReference type="GO" id="GO:0006094">
    <property type="term" value="P:gluconeogenesis"/>
    <property type="evidence" value="ECO:0007669"/>
    <property type="project" value="UniProtKB-UniRule"/>
</dbReference>
<comment type="pathway">
    <text evidence="7 8">Carbohydrate biosynthesis; gluconeogenesis.</text>
</comment>
<dbReference type="Gene3D" id="3.20.20.70">
    <property type="entry name" value="Aldolase class I"/>
    <property type="match status" value="1"/>
</dbReference>
<evidence type="ECO:0000256" key="3">
    <source>
        <dbReference type="ARBA" id="ARBA00022432"/>
    </source>
</evidence>
<comment type="pathway">
    <text evidence="1 7 8">Carbohydrate degradation; glycolysis; D-glyceraldehyde 3-phosphate from glycerone phosphate: step 1/1.</text>
</comment>
<dbReference type="GO" id="GO:0005829">
    <property type="term" value="C:cytosol"/>
    <property type="evidence" value="ECO:0007669"/>
    <property type="project" value="TreeGrafter"/>
</dbReference>
<feature type="active site" description="Proton acceptor" evidence="7">
    <location>
        <position position="157"/>
    </location>
</feature>
<keyword evidence="3 7" id="KW-0312">Gluconeogenesis</keyword>
<keyword evidence="4 7" id="KW-0963">Cytoplasm</keyword>
<dbReference type="GO" id="GO:0004807">
    <property type="term" value="F:triose-phosphate isomerase activity"/>
    <property type="evidence" value="ECO:0007669"/>
    <property type="project" value="UniProtKB-UniRule"/>
</dbReference>
<dbReference type="PANTHER" id="PTHR21139">
    <property type="entry name" value="TRIOSEPHOSPHATE ISOMERASE"/>
    <property type="match status" value="1"/>
</dbReference>
<keyword evidence="5 7" id="KW-0324">Glycolysis</keyword>
<dbReference type="CDD" id="cd00311">
    <property type="entry name" value="TIM"/>
    <property type="match status" value="1"/>
</dbReference>
<dbReference type="Pfam" id="PF00121">
    <property type="entry name" value="TIM"/>
    <property type="match status" value="1"/>
</dbReference>
<dbReference type="GO" id="GO:0019563">
    <property type="term" value="P:glycerol catabolic process"/>
    <property type="evidence" value="ECO:0007669"/>
    <property type="project" value="TreeGrafter"/>
</dbReference>
<dbReference type="EC" id="5.3.1.1" evidence="7 8"/>
<reference evidence="9" key="1">
    <citation type="journal article" date="2005" name="Environ. Microbiol.">
        <title>Genetic and functional properties of uncultivated thermophilic crenarchaeotes from a subsurface gold mine as revealed by analysis of genome fragments.</title>
        <authorList>
            <person name="Nunoura T."/>
            <person name="Hirayama H."/>
            <person name="Takami H."/>
            <person name="Oida H."/>
            <person name="Nishi S."/>
            <person name="Shimamura S."/>
            <person name="Suzuki Y."/>
            <person name="Inagaki F."/>
            <person name="Takai K."/>
            <person name="Nealson K.H."/>
            <person name="Horikoshi K."/>
        </authorList>
    </citation>
    <scope>NUCLEOTIDE SEQUENCE</scope>
</reference>
<comment type="function">
    <text evidence="7">Involved in the gluconeogenesis. Catalyzes stereospecifically the conversion of dihydroxyacetone phosphate (DHAP) to D-glyceraldehyde-3-phosphate (G3P).</text>
</comment>
<dbReference type="PROSITE" id="PS00171">
    <property type="entry name" value="TIM_1"/>
    <property type="match status" value="1"/>
</dbReference>
<evidence type="ECO:0000256" key="8">
    <source>
        <dbReference type="RuleBase" id="RU363013"/>
    </source>
</evidence>
<evidence type="ECO:0000313" key="9">
    <source>
        <dbReference type="EMBL" id="BAL57855.1"/>
    </source>
</evidence>
<dbReference type="PROSITE" id="PS51440">
    <property type="entry name" value="TIM_2"/>
    <property type="match status" value="1"/>
</dbReference>
<keyword evidence="6 7" id="KW-0413">Isomerase</keyword>
<dbReference type="InterPro" id="IPR000652">
    <property type="entry name" value="Triosephosphate_isomerase"/>
</dbReference>
<dbReference type="GO" id="GO:0046166">
    <property type="term" value="P:glyceraldehyde-3-phosphate biosynthetic process"/>
    <property type="evidence" value="ECO:0007669"/>
    <property type="project" value="TreeGrafter"/>
</dbReference>
<dbReference type="PANTHER" id="PTHR21139:SF42">
    <property type="entry name" value="TRIOSEPHOSPHATE ISOMERASE"/>
    <property type="match status" value="1"/>
</dbReference>
<dbReference type="UniPathway" id="UPA00138"/>
<feature type="active site" description="Electrophile" evidence="7">
    <location>
        <position position="86"/>
    </location>
</feature>
<dbReference type="InterPro" id="IPR020861">
    <property type="entry name" value="Triosephosphate_isomerase_AS"/>
</dbReference>
<organism evidence="9">
    <name type="scientific">uncultured Bacteroidota bacterium</name>
    <dbReference type="NCBI Taxonomy" id="152509"/>
    <lineage>
        <taxon>Bacteria</taxon>
        <taxon>Pseudomonadati</taxon>
        <taxon>Bacteroidota</taxon>
        <taxon>environmental samples</taxon>
    </lineage>
</organism>
<dbReference type="EMBL" id="AP011785">
    <property type="protein sequence ID" value="BAL57855.1"/>
    <property type="molecule type" value="Genomic_DNA"/>
</dbReference>
<evidence type="ECO:0000256" key="4">
    <source>
        <dbReference type="ARBA" id="ARBA00022490"/>
    </source>
</evidence>
<gene>
    <name evidence="7" type="primary">tpiA</name>
    <name evidence="9" type="ORF">HGMM_F52E02C38</name>
</gene>
<comment type="subunit">
    <text evidence="7 8">Homodimer.</text>
</comment>
<evidence type="ECO:0000256" key="7">
    <source>
        <dbReference type="HAMAP-Rule" id="MF_00147"/>
    </source>
</evidence>
<dbReference type="NCBIfam" id="TIGR00419">
    <property type="entry name" value="tim"/>
    <property type="match status" value="1"/>
</dbReference>
<dbReference type="InterPro" id="IPR013785">
    <property type="entry name" value="Aldolase_TIM"/>
</dbReference>
<evidence type="ECO:0000256" key="2">
    <source>
        <dbReference type="ARBA" id="ARBA00007422"/>
    </source>
</evidence>
<dbReference type="InterPro" id="IPR035990">
    <property type="entry name" value="TIM_sf"/>
</dbReference>
<sequence>MHLYAREALALATEIKKVWQRRGWEGLPTVLFPPFLYLREIVALFSGDTVAVGAQDGYPGQFGAYTGEVSMAQLADSGVRWVLVGHSERRRYFGEESPILREKVQSAQAWGLSVLYCVGETLEQRQAGETFTVLRQQVREVLEGLPIKWEGFALAYEPVWAIGTGHNATPAQAQEAHAFLRELLAQMGAPADTLPILYGGSLKPENARELFAQPDVDGGLVGGASLQAPSFTAIAEALLQTP</sequence>
<accession>H5SNW9</accession>